<evidence type="ECO:0000256" key="1">
    <source>
        <dbReference type="SAM" id="Coils"/>
    </source>
</evidence>
<feature type="coiled-coil region" evidence="1">
    <location>
        <begin position="807"/>
        <end position="852"/>
    </location>
</feature>
<protein>
    <recommendedName>
        <fullName evidence="3">CIP2A N-terminal domain-containing protein</fullName>
    </recommendedName>
</protein>
<dbReference type="OrthoDB" id="73401at2759"/>
<dbReference type="Proteomes" id="UP000218231">
    <property type="component" value="Unassembled WGS sequence"/>
</dbReference>
<evidence type="ECO:0000313" key="4">
    <source>
        <dbReference type="EMBL" id="PAV59347.1"/>
    </source>
</evidence>
<keyword evidence="1" id="KW-0175">Coiled coil</keyword>
<feature type="coiled-coil region" evidence="1">
    <location>
        <begin position="674"/>
        <end position="764"/>
    </location>
</feature>
<dbReference type="InterPro" id="IPR048701">
    <property type="entry name" value="CIP2A_N"/>
</dbReference>
<gene>
    <name evidence="4" type="ORF">WR25_21391</name>
</gene>
<proteinExistence type="predicted"/>
<feature type="region of interest" description="Disordered" evidence="2">
    <location>
        <begin position="593"/>
        <end position="615"/>
    </location>
</feature>
<dbReference type="AlphaFoldDB" id="A0A2A2JCH7"/>
<organism evidence="4 5">
    <name type="scientific">Diploscapter pachys</name>
    <dbReference type="NCBI Taxonomy" id="2018661"/>
    <lineage>
        <taxon>Eukaryota</taxon>
        <taxon>Metazoa</taxon>
        <taxon>Ecdysozoa</taxon>
        <taxon>Nematoda</taxon>
        <taxon>Chromadorea</taxon>
        <taxon>Rhabditida</taxon>
        <taxon>Rhabditina</taxon>
        <taxon>Rhabditomorpha</taxon>
        <taxon>Rhabditoidea</taxon>
        <taxon>Rhabditidae</taxon>
        <taxon>Diploscapter</taxon>
    </lineage>
</organism>
<dbReference type="Pfam" id="PF21044">
    <property type="entry name" value="CIP2A_N"/>
    <property type="match status" value="1"/>
</dbReference>
<dbReference type="EMBL" id="LIAE01010529">
    <property type="protein sequence ID" value="PAV59347.1"/>
    <property type="molecule type" value="Genomic_DNA"/>
</dbReference>
<dbReference type="PANTHER" id="PTHR23161:SF2">
    <property type="entry name" value="PROTEIN CIP2A"/>
    <property type="match status" value="1"/>
</dbReference>
<name>A0A2A2JCH7_9BILA</name>
<feature type="domain" description="CIP2A N-terminal" evidence="3">
    <location>
        <begin position="134"/>
        <end position="588"/>
    </location>
</feature>
<dbReference type="PANTHER" id="PTHR23161">
    <property type="entry name" value="PROTEIN CIP2A"/>
    <property type="match status" value="1"/>
</dbReference>
<evidence type="ECO:0000256" key="2">
    <source>
        <dbReference type="SAM" id="MobiDB-lite"/>
    </source>
</evidence>
<evidence type="ECO:0000259" key="3">
    <source>
        <dbReference type="Pfam" id="PF21044"/>
    </source>
</evidence>
<evidence type="ECO:0000313" key="5">
    <source>
        <dbReference type="Proteomes" id="UP000218231"/>
    </source>
</evidence>
<accession>A0A2A2JCH7</accession>
<reference evidence="4 5" key="1">
    <citation type="journal article" date="2017" name="Curr. Biol.">
        <title>Genome architecture and evolution of a unichromosomal asexual nematode.</title>
        <authorList>
            <person name="Fradin H."/>
            <person name="Zegar C."/>
            <person name="Gutwein M."/>
            <person name="Lucas J."/>
            <person name="Kovtun M."/>
            <person name="Corcoran D."/>
            <person name="Baugh L.R."/>
            <person name="Kiontke K."/>
            <person name="Gunsalus K."/>
            <person name="Fitch D.H."/>
            <person name="Piano F."/>
        </authorList>
    </citation>
    <scope>NUCLEOTIDE SEQUENCE [LARGE SCALE GENOMIC DNA]</scope>
    <source>
        <strain evidence="4">PF1309</strain>
    </source>
</reference>
<dbReference type="InterPro" id="IPR042510">
    <property type="entry name" value="CIP2A"/>
</dbReference>
<sequence length="864" mass="98202">MNVMSSSSVSNLESLFLRAATTASRFVESPNAENTTQLNDILGQIIRSLTIDSTVRFSLHSHNLIALIQYAPAILSANSTAPTTRSKIYQLLFHLSMNNTRLRRYMSSDLELCEPVFHSLKLSISEQLGPQNLIDILRLMQALTYEKCVTLGVWANDLISFLMSEICQEPEPEWMPYCIAILCNLASRSKSVCNRIKKSSSYKPFSRRVMKLLAHDSRIVVVSSLVLIGYLEEKIRDMVYCSKNIHETFQCVFNVLTMGDGDCLMTRHIASDLLRRLVVSDTPTISSVPVITSTGKDIMSYSFFPRCIQQTAELLVALDPRLEESTKIYDLLLAFCSLPQLQSPTCSEILKCPPTENRLTTPIIAIAETASIAVDSVVDEMIPIRALKLLTFLLKEIVDVNDRILVHIASEQIAQLIEVSGKTTIDSGRETATFECKRLTEALRIAEICCMDELRNDVLDVMTAQLCAHIAEFQLVSNPIILQMSRPPVQRTDHIPNWSIHGVAVILQLLKLLAVAKDLSRSHKERYWKLLKDERLIPLLGYAIAYGEAQMVSSALEIYTHCAQHHTFNSRWLGDLVASCSIAKRLQEVASPANTTGSASLTRDRRSLRDSISPQDTDIQSMIKTEDRETMKAIDEILQKVRTNEIQAKDLKTSEMLLTYERKIALMQDRERELEMLVKAKDQALQHNERLRQQYKNGFGRTEQNEEERTLLRKSVEENEKLKEANAMLRIETDAVRRALEERNEALKKELIQIRQECTDLNTEIVEERELVVAARNLSDDLKKKLHLASETALQRQSELDEVIRDKTQLTADIKKLKFDMAEAKKKHDEDMSKLNSDILKQAASLEKLNREVGDQKIRILIKW</sequence>
<comment type="caution">
    <text evidence="4">The sequence shown here is derived from an EMBL/GenBank/DDBJ whole genome shotgun (WGS) entry which is preliminary data.</text>
</comment>
<keyword evidence="5" id="KW-1185">Reference proteome</keyword>